<dbReference type="InterPro" id="IPR014436">
    <property type="entry name" value="Extradiol_dOase_DODA"/>
</dbReference>
<dbReference type="OrthoDB" id="7396853at2759"/>
<evidence type="ECO:0000256" key="2">
    <source>
        <dbReference type="ARBA" id="ARBA00007581"/>
    </source>
</evidence>
<keyword evidence="8" id="KW-1185">Reference proteome</keyword>
<dbReference type="GO" id="GO:0008270">
    <property type="term" value="F:zinc ion binding"/>
    <property type="evidence" value="ECO:0007669"/>
    <property type="project" value="InterPro"/>
</dbReference>
<keyword evidence="4" id="KW-0862">Zinc</keyword>
<evidence type="ECO:0000313" key="7">
    <source>
        <dbReference type="EMBL" id="PKS13256.1"/>
    </source>
</evidence>
<evidence type="ECO:0000256" key="5">
    <source>
        <dbReference type="ARBA" id="ARBA00023002"/>
    </source>
</evidence>
<feature type="domain" description="Extradiol ring-cleavage dioxygenase class III enzyme subunit B" evidence="6">
    <location>
        <begin position="56"/>
        <end position="312"/>
    </location>
</feature>
<protein>
    <recommendedName>
        <fullName evidence="6">Extradiol ring-cleavage dioxygenase class III enzyme subunit B domain-containing protein</fullName>
    </recommendedName>
</protein>
<dbReference type="EMBL" id="NLAX01000001">
    <property type="protein sequence ID" value="PKS13256.1"/>
    <property type="molecule type" value="Genomic_DNA"/>
</dbReference>
<evidence type="ECO:0000313" key="8">
    <source>
        <dbReference type="Proteomes" id="UP000233524"/>
    </source>
</evidence>
<dbReference type="GO" id="GO:0008198">
    <property type="term" value="F:ferrous iron binding"/>
    <property type="evidence" value="ECO:0007669"/>
    <property type="project" value="InterPro"/>
</dbReference>
<dbReference type="PANTHER" id="PTHR30096">
    <property type="entry name" value="4,5-DOPA DIOXYGENASE EXTRADIOL-LIKE PROTEIN"/>
    <property type="match status" value="1"/>
</dbReference>
<evidence type="ECO:0000256" key="4">
    <source>
        <dbReference type="ARBA" id="ARBA00022833"/>
    </source>
</evidence>
<sequence>MLTYLRRSLIGAVVCLLIALAFQYSNSNLAFFKKTPKIPVTAPAVSSANMVRAPVIALSHGGGPMPIMGDPNHKDIIYSLKHRVPKLLRLNTPEAPKGIVLVTAHWTTSTPSITSSAKPGLLYDYYGFPKETYSLKYDAPGSPSIADKVKAAMEKEGLEPVLDAKRNWDHGVFVPLTLINPKADIPIVQVSVLKSEDPAQHFAMGKALQKLRDENIAIIGSGFASFHNLSKMGELMMGRQRLGGAVSPFRGRSDEWNAALTDAVGRNSTSDRLAALKGWRRFPHADEMHPKYGGEHFLPLLVCSAAGGDEKAGHYKDEFIGIDVFTYYWGNEIDF</sequence>
<evidence type="ECO:0000256" key="1">
    <source>
        <dbReference type="ARBA" id="ARBA00001947"/>
    </source>
</evidence>
<dbReference type="GO" id="GO:0016702">
    <property type="term" value="F:oxidoreductase activity, acting on single donors with incorporation of molecular oxygen, incorporation of two atoms of oxygen"/>
    <property type="evidence" value="ECO:0007669"/>
    <property type="project" value="UniProtKB-ARBA"/>
</dbReference>
<dbReference type="CDD" id="cd07363">
    <property type="entry name" value="45_DOPA_Dioxygenase"/>
    <property type="match status" value="1"/>
</dbReference>
<reference evidence="7 8" key="1">
    <citation type="journal article" date="2017" name="G3 (Bethesda)">
        <title>First Draft Genome Sequence of the Pathogenic Fungus Lomentospora prolificans (Formerly Scedosporium prolificans).</title>
        <authorList>
            <person name="Luo R."/>
            <person name="Zimin A."/>
            <person name="Workman R."/>
            <person name="Fan Y."/>
            <person name="Pertea G."/>
            <person name="Grossman N."/>
            <person name="Wear M.P."/>
            <person name="Jia B."/>
            <person name="Miller H."/>
            <person name="Casadevall A."/>
            <person name="Timp W."/>
            <person name="Zhang S.X."/>
            <person name="Salzberg S.L."/>
        </authorList>
    </citation>
    <scope>NUCLEOTIDE SEQUENCE [LARGE SCALE GENOMIC DNA]</scope>
    <source>
        <strain evidence="7 8">JHH-5317</strain>
    </source>
</reference>
<accession>A0A2N3NLC4</accession>
<dbReference type="SUPFAM" id="SSF53213">
    <property type="entry name" value="LigB-like"/>
    <property type="match status" value="1"/>
</dbReference>
<name>A0A2N3NLC4_9PEZI</name>
<dbReference type="Pfam" id="PF02900">
    <property type="entry name" value="LigB"/>
    <property type="match status" value="1"/>
</dbReference>
<dbReference type="Proteomes" id="UP000233524">
    <property type="component" value="Unassembled WGS sequence"/>
</dbReference>
<comment type="similarity">
    <text evidence="2">Belongs to the DODA-type extradiol aromatic ring-opening dioxygenase family.</text>
</comment>
<dbReference type="InParanoid" id="A0A2N3NLC4"/>
<gene>
    <name evidence="7" type="ORF">jhhlp_000027</name>
</gene>
<dbReference type="InterPro" id="IPR004183">
    <property type="entry name" value="Xdiol_dOase_suB"/>
</dbReference>
<proteinExistence type="inferred from homology"/>
<keyword evidence="5" id="KW-0560">Oxidoreductase</keyword>
<organism evidence="7 8">
    <name type="scientific">Lomentospora prolificans</name>
    <dbReference type="NCBI Taxonomy" id="41688"/>
    <lineage>
        <taxon>Eukaryota</taxon>
        <taxon>Fungi</taxon>
        <taxon>Dikarya</taxon>
        <taxon>Ascomycota</taxon>
        <taxon>Pezizomycotina</taxon>
        <taxon>Sordariomycetes</taxon>
        <taxon>Hypocreomycetidae</taxon>
        <taxon>Microascales</taxon>
        <taxon>Microascaceae</taxon>
        <taxon>Lomentospora</taxon>
    </lineage>
</organism>
<keyword evidence="3" id="KW-0479">Metal-binding</keyword>
<evidence type="ECO:0000259" key="6">
    <source>
        <dbReference type="Pfam" id="PF02900"/>
    </source>
</evidence>
<dbReference type="AlphaFoldDB" id="A0A2N3NLC4"/>
<comment type="cofactor">
    <cofactor evidence="1">
        <name>Zn(2+)</name>
        <dbReference type="ChEBI" id="CHEBI:29105"/>
    </cofactor>
</comment>
<evidence type="ECO:0000256" key="3">
    <source>
        <dbReference type="ARBA" id="ARBA00022723"/>
    </source>
</evidence>
<dbReference type="VEuPathDB" id="FungiDB:jhhlp_000027"/>
<comment type="caution">
    <text evidence="7">The sequence shown here is derived from an EMBL/GenBank/DDBJ whole genome shotgun (WGS) entry which is preliminary data.</text>
</comment>
<dbReference type="STRING" id="41688.A0A2N3NLC4"/>
<dbReference type="PANTHER" id="PTHR30096:SF0">
    <property type="entry name" value="4,5-DOPA DIOXYGENASE EXTRADIOL-LIKE PROTEIN"/>
    <property type="match status" value="1"/>
</dbReference>
<dbReference type="Gene3D" id="3.40.830.10">
    <property type="entry name" value="LigB-like"/>
    <property type="match status" value="1"/>
</dbReference>